<dbReference type="Gene3D" id="3.30.70.270">
    <property type="match status" value="1"/>
</dbReference>
<protein>
    <submittedName>
        <fullName evidence="1">Uncharacterized protein</fullName>
    </submittedName>
</protein>
<accession>A0A395GR63</accession>
<dbReference type="SUPFAM" id="SSF56672">
    <property type="entry name" value="DNA/RNA polymerases"/>
    <property type="match status" value="1"/>
</dbReference>
<dbReference type="InterPro" id="IPR043128">
    <property type="entry name" value="Rev_trsase/Diguanyl_cyclase"/>
</dbReference>
<dbReference type="RefSeq" id="XP_025572378.1">
    <property type="nucleotide sequence ID" value="XM_025716056.1"/>
</dbReference>
<organism evidence="1 2">
    <name type="scientific">Aspergillus ibericus CBS 121593</name>
    <dbReference type="NCBI Taxonomy" id="1448316"/>
    <lineage>
        <taxon>Eukaryota</taxon>
        <taxon>Fungi</taxon>
        <taxon>Dikarya</taxon>
        <taxon>Ascomycota</taxon>
        <taxon>Pezizomycotina</taxon>
        <taxon>Eurotiomycetes</taxon>
        <taxon>Eurotiomycetidae</taxon>
        <taxon>Eurotiales</taxon>
        <taxon>Aspergillaceae</taxon>
        <taxon>Aspergillus</taxon>
        <taxon>Aspergillus subgen. Circumdati</taxon>
    </lineage>
</organism>
<proteinExistence type="predicted"/>
<dbReference type="AlphaFoldDB" id="A0A395GR63"/>
<sequence>MEAPILFIFKKNNNLYFYMNYKDLNKIYIKNYYFLSFISEILNRVLNSK</sequence>
<name>A0A395GR63_9EURO</name>
<evidence type="ECO:0000313" key="1">
    <source>
        <dbReference type="EMBL" id="RAK98050.1"/>
    </source>
</evidence>
<dbReference type="VEuPathDB" id="FungiDB:BO80DRAFT_362490"/>
<dbReference type="Gene3D" id="3.10.10.10">
    <property type="entry name" value="HIV Type 1 Reverse Transcriptase, subunit A, domain 1"/>
    <property type="match status" value="1"/>
</dbReference>
<dbReference type="OrthoDB" id="3250101at2759"/>
<reference evidence="1 2" key="1">
    <citation type="submission" date="2018-02" db="EMBL/GenBank/DDBJ databases">
        <title>The genomes of Aspergillus section Nigri reveals drivers in fungal speciation.</title>
        <authorList>
            <consortium name="DOE Joint Genome Institute"/>
            <person name="Vesth T.C."/>
            <person name="Nybo J."/>
            <person name="Theobald S."/>
            <person name="Brandl J."/>
            <person name="Frisvad J.C."/>
            <person name="Nielsen K.F."/>
            <person name="Lyhne E.K."/>
            <person name="Kogle M.E."/>
            <person name="Kuo A."/>
            <person name="Riley R."/>
            <person name="Clum A."/>
            <person name="Nolan M."/>
            <person name="Lipzen A."/>
            <person name="Salamov A."/>
            <person name="Henrissat B."/>
            <person name="Wiebenga A."/>
            <person name="De vries R.P."/>
            <person name="Grigoriev I.V."/>
            <person name="Mortensen U.H."/>
            <person name="Andersen M.R."/>
            <person name="Baker S.E."/>
        </authorList>
    </citation>
    <scope>NUCLEOTIDE SEQUENCE [LARGE SCALE GENOMIC DNA]</scope>
    <source>
        <strain evidence="1 2">CBS 121593</strain>
    </source>
</reference>
<dbReference type="Proteomes" id="UP000249402">
    <property type="component" value="Unassembled WGS sequence"/>
</dbReference>
<evidence type="ECO:0000313" key="2">
    <source>
        <dbReference type="Proteomes" id="UP000249402"/>
    </source>
</evidence>
<keyword evidence="2" id="KW-1185">Reference proteome</keyword>
<dbReference type="EMBL" id="KZ824457">
    <property type="protein sequence ID" value="RAK98050.1"/>
    <property type="molecule type" value="Genomic_DNA"/>
</dbReference>
<gene>
    <name evidence="1" type="ORF">BO80DRAFT_362490</name>
</gene>
<dbReference type="GeneID" id="37220921"/>
<dbReference type="InterPro" id="IPR043502">
    <property type="entry name" value="DNA/RNA_pol_sf"/>
</dbReference>